<gene>
    <name evidence="1" type="ORF">S06H3_41795</name>
</gene>
<dbReference type="AlphaFoldDB" id="X1PVB2"/>
<organism evidence="1">
    <name type="scientific">marine sediment metagenome</name>
    <dbReference type="NCBI Taxonomy" id="412755"/>
    <lineage>
        <taxon>unclassified sequences</taxon>
        <taxon>metagenomes</taxon>
        <taxon>ecological metagenomes</taxon>
    </lineage>
</organism>
<name>X1PVB2_9ZZZZ</name>
<protein>
    <submittedName>
        <fullName evidence="1">Uncharacterized protein</fullName>
    </submittedName>
</protein>
<sequence length="34" mass="3796">EFAQLLGRNPDLSEVIADLASKRNKENQELLANV</sequence>
<feature type="non-terminal residue" evidence="1">
    <location>
        <position position="1"/>
    </location>
</feature>
<proteinExistence type="predicted"/>
<evidence type="ECO:0000313" key="1">
    <source>
        <dbReference type="EMBL" id="GAI46456.1"/>
    </source>
</evidence>
<accession>X1PVB2</accession>
<comment type="caution">
    <text evidence="1">The sequence shown here is derived from an EMBL/GenBank/DDBJ whole genome shotgun (WGS) entry which is preliminary data.</text>
</comment>
<dbReference type="EMBL" id="BARV01025791">
    <property type="protein sequence ID" value="GAI46456.1"/>
    <property type="molecule type" value="Genomic_DNA"/>
</dbReference>
<reference evidence="1" key="1">
    <citation type="journal article" date="2014" name="Front. Microbiol.">
        <title>High frequency of phylogenetically diverse reductive dehalogenase-homologous genes in deep subseafloor sedimentary metagenomes.</title>
        <authorList>
            <person name="Kawai M."/>
            <person name="Futagami T."/>
            <person name="Toyoda A."/>
            <person name="Takaki Y."/>
            <person name="Nishi S."/>
            <person name="Hori S."/>
            <person name="Arai W."/>
            <person name="Tsubouchi T."/>
            <person name="Morono Y."/>
            <person name="Uchiyama I."/>
            <person name="Ito T."/>
            <person name="Fujiyama A."/>
            <person name="Inagaki F."/>
            <person name="Takami H."/>
        </authorList>
    </citation>
    <scope>NUCLEOTIDE SEQUENCE</scope>
    <source>
        <strain evidence="1">Expedition CK06-06</strain>
    </source>
</reference>